<evidence type="ECO:0000256" key="1">
    <source>
        <dbReference type="SAM" id="MobiDB-lite"/>
    </source>
</evidence>
<organism evidence="3 4">
    <name type="scientific">Xylocopilactobacillus apicola</name>
    <dbReference type="NCBI Taxonomy" id="2932184"/>
    <lineage>
        <taxon>Bacteria</taxon>
        <taxon>Bacillati</taxon>
        <taxon>Bacillota</taxon>
        <taxon>Bacilli</taxon>
        <taxon>Lactobacillales</taxon>
        <taxon>Lactobacillaceae</taxon>
        <taxon>Xylocopilactobacillus</taxon>
    </lineage>
</organism>
<dbReference type="EMBL" id="AP026802">
    <property type="protein sequence ID" value="BDR59164.1"/>
    <property type="molecule type" value="Genomic_DNA"/>
</dbReference>
<reference evidence="3 4" key="1">
    <citation type="journal article" date="2023" name="Microbiol. Spectr.">
        <title>Symbiosis of Carpenter Bees with Uncharacterized Lactic Acid Bacteria Showing NAD Auxotrophy.</title>
        <authorList>
            <person name="Kawasaki S."/>
            <person name="Ozawa K."/>
            <person name="Mori T."/>
            <person name="Yamamoto A."/>
            <person name="Ito M."/>
            <person name="Ohkuma M."/>
            <person name="Sakamoto M."/>
            <person name="Matsutani M."/>
        </authorList>
    </citation>
    <scope>NUCLEOTIDE SEQUENCE [LARGE SCALE GENOMIC DNA]</scope>
    <source>
        <strain evidence="3 4">XA3</strain>
    </source>
</reference>
<proteinExistence type="predicted"/>
<evidence type="ECO:0000256" key="2">
    <source>
        <dbReference type="SAM" id="Phobius"/>
    </source>
</evidence>
<evidence type="ECO:0000313" key="3">
    <source>
        <dbReference type="EMBL" id="BDR59164.1"/>
    </source>
</evidence>
<keyword evidence="2" id="KW-0812">Transmembrane</keyword>
<dbReference type="KEGG" id="xap:XA3_16050"/>
<keyword evidence="2" id="KW-0472">Membrane</keyword>
<evidence type="ECO:0000313" key="4">
    <source>
        <dbReference type="Proteomes" id="UP001321861"/>
    </source>
</evidence>
<name>A0AAU9DSV0_9LACO</name>
<dbReference type="RefSeq" id="WP_317634971.1">
    <property type="nucleotide sequence ID" value="NZ_AP026802.1"/>
</dbReference>
<gene>
    <name evidence="3" type="ORF">XA3_16050</name>
</gene>
<keyword evidence="2" id="KW-1133">Transmembrane helix</keyword>
<dbReference type="AlphaFoldDB" id="A0AAU9DSV0"/>
<evidence type="ECO:0008006" key="5">
    <source>
        <dbReference type="Google" id="ProtNLM"/>
    </source>
</evidence>
<feature type="transmembrane region" description="Helical" evidence="2">
    <location>
        <begin position="43"/>
        <end position="63"/>
    </location>
</feature>
<feature type="compositionally biased region" description="Low complexity" evidence="1">
    <location>
        <begin position="75"/>
        <end position="93"/>
    </location>
</feature>
<dbReference type="Proteomes" id="UP001321861">
    <property type="component" value="Chromosome"/>
</dbReference>
<feature type="region of interest" description="Disordered" evidence="1">
    <location>
        <begin position="70"/>
        <end position="113"/>
    </location>
</feature>
<protein>
    <recommendedName>
        <fullName evidence="5">DUF5067 domain-containing protein</fullName>
    </recommendedName>
</protein>
<sequence>MAKKYRGHNGALHSYEFYQERKNDPMWHDDFIEVRRIKRRTSLVEAIVVVALVVFGVGMYGIVEKNKQTPAAPIASSSSSSAQSESSKEVQSSPEASKESSQPQKQETGDSDRLKSFLTGKSYKIVPILYDGINANQAAHTNKAPQNFVENSIKILNFVDETTVTTKSVNGGQDSKENYQVSDSTLTIGSFNVPYQMHDNDAEFKTWTSKDQDGHTVTWKMEPYHENNQQHNHHHDHD</sequence>
<accession>A0AAU9DSV0</accession>
<keyword evidence="4" id="KW-1185">Reference proteome</keyword>